<reference evidence="2 3" key="1">
    <citation type="submission" date="2018-10" db="EMBL/GenBank/DDBJ databases">
        <title>Bacillus Keqinensis sp. nov., a moderately halophilic bacterium isolated from a saline-alkaline lake.</title>
        <authorList>
            <person name="Wang H."/>
        </authorList>
    </citation>
    <scope>NUCLEOTIDE SEQUENCE [LARGE SCALE GENOMIC DNA]</scope>
    <source>
        <strain evidence="2 3">KQ-3</strain>
    </source>
</reference>
<keyword evidence="3" id="KW-1185">Reference proteome</keyword>
<gene>
    <name evidence="2" type="ORF">EBO34_16975</name>
</gene>
<protein>
    <submittedName>
        <fullName evidence="2">Uncharacterized protein</fullName>
    </submittedName>
</protein>
<proteinExistence type="predicted"/>
<dbReference type="AlphaFoldDB" id="A0A3M7TMY6"/>
<evidence type="ECO:0000313" key="3">
    <source>
        <dbReference type="Proteomes" id="UP000278746"/>
    </source>
</evidence>
<organism evidence="2 3">
    <name type="scientific">Alteribacter keqinensis</name>
    <dbReference type="NCBI Taxonomy" id="2483800"/>
    <lineage>
        <taxon>Bacteria</taxon>
        <taxon>Bacillati</taxon>
        <taxon>Bacillota</taxon>
        <taxon>Bacilli</taxon>
        <taxon>Bacillales</taxon>
        <taxon>Bacillaceae</taxon>
        <taxon>Alteribacter</taxon>
    </lineage>
</organism>
<evidence type="ECO:0000313" key="2">
    <source>
        <dbReference type="EMBL" id="RNA66895.1"/>
    </source>
</evidence>
<keyword evidence="1" id="KW-1133">Transmembrane helix</keyword>
<keyword evidence="1" id="KW-0812">Transmembrane</keyword>
<dbReference type="RefSeq" id="WP_122900793.1">
    <property type="nucleotide sequence ID" value="NZ_RHIB01000003.1"/>
</dbReference>
<sequence>MRKSFSIIAIGIFFLTILLLVFIPMTGGTGTVLLISGLAVSLVFALMSERGPLKLVALSFVSGVSMIYVLWILSFIVGLS</sequence>
<feature type="transmembrane region" description="Helical" evidence="1">
    <location>
        <begin position="55"/>
        <end position="77"/>
    </location>
</feature>
<feature type="transmembrane region" description="Helical" evidence="1">
    <location>
        <begin position="31"/>
        <end position="48"/>
    </location>
</feature>
<name>A0A3M7TMY6_9BACI</name>
<accession>A0A3M7TMY6</accession>
<keyword evidence="1" id="KW-0472">Membrane</keyword>
<comment type="caution">
    <text evidence="2">The sequence shown here is derived from an EMBL/GenBank/DDBJ whole genome shotgun (WGS) entry which is preliminary data.</text>
</comment>
<dbReference type="EMBL" id="RHIB01000003">
    <property type="protein sequence ID" value="RNA66895.1"/>
    <property type="molecule type" value="Genomic_DNA"/>
</dbReference>
<dbReference type="Proteomes" id="UP000278746">
    <property type="component" value="Unassembled WGS sequence"/>
</dbReference>
<feature type="transmembrane region" description="Helical" evidence="1">
    <location>
        <begin position="7"/>
        <end position="25"/>
    </location>
</feature>
<evidence type="ECO:0000256" key="1">
    <source>
        <dbReference type="SAM" id="Phobius"/>
    </source>
</evidence>